<keyword evidence="2" id="KW-1185">Reference proteome</keyword>
<accession>A0A9Q0LVX0</accession>
<evidence type="ECO:0000313" key="1">
    <source>
        <dbReference type="EMBL" id="KAJ5079852.1"/>
    </source>
</evidence>
<dbReference type="EMBL" id="JAPDFW010000022">
    <property type="protein sequence ID" value="KAJ5079852.1"/>
    <property type="molecule type" value="Genomic_DNA"/>
</dbReference>
<gene>
    <name evidence="1" type="ORF">M0811_04165</name>
</gene>
<reference evidence="1" key="1">
    <citation type="submission" date="2022-10" db="EMBL/GenBank/DDBJ databases">
        <title>Novel sulphate-reducing endosymbionts in the free-living metamonad Anaeramoeba.</title>
        <authorList>
            <person name="Jerlstrom-Hultqvist J."/>
            <person name="Cepicka I."/>
            <person name="Gallot-Lavallee L."/>
            <person name="Salas-Leiva D."/>
            <person name="Curtis B.A."/>
            <person name="Zahonova K."/>
            <person name="Pipaliya S."/>
            <person name="Dacks J."/>
            <person name="Roger A.J."/>
        </authorList>
    </citation>
    <scope>NUCLEOTIDE SEQUENCE</scope>
    <source>
        <strain evidence="1">BMAN</strain>
    </source>
</reference>
<organism evidence="1 2">
    <name type="scientific">Anaeramoeba ignava</name>
    <name type="common">Anaerobic marine amoeba</name>
    <dbReference type="NCBI Taxonomy" id="1746090"/>
    <lineage>
        <taxon>Eukaryota</taxon>
        <taxon>Metamonada</taxon>
        <taxon>Anaeramoebidae</taxon>
        <taxon>Anaeramoeba</taxon>
    </lineage>
</organism>
<sequence>MNTKKGEEEEKDESSFFGDTYYKFIHLVAEPFVYGVAIGFGRSFAKAVFQKWVSPILQPNKNEYEKKKK</sequence>
<evidence type="ECO:0000313" key="2">
    <source>
        <dbReference type="Proteomes" id="UP001149090"/>
    </source>
</evidence>
<dbReference type="Proteomes" id="UP001149090">
    <property type="component" value="Unassembled WGS sequence"/>
</dbReference>
<proteinExistence type="predicted"/>
<name>A0A9Q0LVX0_ANAIG</name>
<protein>
    <submittedName>
        <fullName evidence="1">Uncharacterized protein</fullName>
    </submittedName>
</protein>
<comment type="caution">
    <text evidence="1">The sequence shown here is derived from an EMBL/GenBank/DDBJ whole genome shotgun (WGS) entry which is preliminary data.</text>
</comment>
<dbReference type="AlphaFoldDB" id="A0A9Q0LVX0"/>